<name>A0ABR2RYL4_9ROSI</name>
<evidence type="ECO:0000256" key="1">
    <source>
        <dbReference type="SAM" id="MobiDB-lite"/>
    </source>
</evidence>
<accession>A0ABR2RYL4</accession>
<proteinExistence type="predicted"/>
<dbReference type="Proteomes" id="UP001396334">
    <property type="component" value="Unassembled WGS sequence"/>
</dbReference>
<comment type="caution">
    <text evidence="2">The sequence shown here is derived from an EMBL/GenBank/DDBJ whole genome shotgun (WGS) entry which is preliminary data.</text>
</comment>
<gene>
    <name evidence="2" type="ORF">V6N11_001045</name>
</gene>
<reference evidence="2 3" key="1">
    <citation type="journal article" date="2024" name="G3 (Bethesda)">
        <title>Genome assembly of Hibiscus sabdariffa L. provides insights into metabolisms of medicinal natural products.</title>
        <authorList>
            <person name="Kim T."/>
        </authorList>
    </citation>
    <scope>NUCLEOTIDE SEQUENCE [LARGE SCALE GENOMIC DNA]</scope>
    <source>
        <strain evidence="2">TK-2024</strain>
        <tissue evidence="2">Old leaves</tissue>
    </source>
</reference>
<keyword evidence="3" id="KW-1185">Reference proteome</keyword>
<dbReference type="EMBL" id="JBBPBN010000019">
    <property type="protein sequence ID" value="KAK9018057.1"/>
    <property type="molecule type" value="Genomic_DNA"/>
</dbReference>
<feature type="region of interest" description="Disordered" evidence="1">
    <location>
        <begin position="71"/>
        <end position="98"/>
    </location>
</feature>
<protein>
    <submittedName>
        <fullName evidence="2">Uncharacterized protein</fullName>
    </submittedName>
</protein>
<evidence type="ECO:0000313" key="2">
    <source>
        <dbReference type="EMBL" id="KAK9018057.1"/>
    </source>
</evidence>
<evidence type="ECO:0000313" key="3">
    <source>
        <dbReference type="Proteomes" id="UP001396334"/>
    </source>
</evidence>
<sequence>MNASSPEVAAVSPDVIESAAPALSPNHAINALPSDSFVVPVSDLSADALPITTTEPTSAIEPRESMESANAFGESMESDTHVSLHSPSMCAPQPSISH</sequence>
<organism evidence="2 3">
    <name type="scientific">Hibiscus sabdariffa</name>
    <name type="common">roselle</name>
    <dbReference type="NCBI Taxonomy" id="183260"/>
    <lineage>
        <taxon>Eukaryota</taxon>
        <taxon>Viridiplantae</taxon>
        <taxon>Streptophyta</taxon>
        <taxon>Embryophyta</taxon>
        <taxon>Tracheophyta</taxon>
        <taxon>Spermatophyta</taxon>
        <taxon>Magnoliopsida</taxon>
        <taxon>eudicotyledons</taxon>
        <taxon>Gunneridae</taxon>
        <taxon>Pentapetalae</taxon>
        <taxon>rosids</taxon>
        <taxon>malvids</taxon>
        <taxon>Malvales</taxon>
        <taxon>Malvaceae</taxon>
        <taxon>Malvoideae</taxon>
        <taxon>Hibiscus</taxon>
    </lineage>
</organism>